<dbReference type="Gene3D" id="3.20.20.140">
    <property type="entry name" value="Metal-dependent hydrolases"/>
    <property type="match status" value="1"/>
</dbReference>
<dbReference type="PATRIC" id="fig|1068978.7.peg.861"/>
<dbReference type="HOGENOM" id="CLU_2379919_0_0_11"/>
<proteinExistence type="predicted"/>
<evidence type="ECO:0000313" key="3">
    <source>
        <dbReference type="Proteomes" id="UP000062973"/>
    </source>
</evidence>
<keyword evidence="3" id="KW-1185">Reference proteome</keyword>
<name>A0A076MJH8_AMYME</name>
<feature type="compositionally biased region" description="Low complexity" evidence="1">
    <location>
        <begin position="77"/>
        <end position="94"/>
    </location>
</feature>
<protein>
    <submittedName>
        <fullName evidence="2">Amidohodrolase</fullName>
    </submittedName>
</protein>
<evidence type="ECO:0000256" key="1">
    <source>
        <dbReference type="SAM" id="MobiDB-lite"/>
    </source>
</evidence>
<dbReference type="KEGG" id="amq:AMETH_0822"/>
<dbReference type="STRING" id="1068978.AMETH_0822"/>
<accession>A0A076MJH8</accession>
<dbReference type="eggNOG" id="COG2159">
    <property type="taxonomic scope" value="Bacteria"/>
</dbReference>
<dbReference type="AlphaFoldDB" id="A0A076MJH8"/>
<evidence type="ECO:0000313" key="2">
    <source>
        <dbReference type="EMBL" id="AIJ20914.1"/>
    </source>
</evidence>
<organism evidence="2 3">
    <name type="scientific">Amycolatopsis methanolica 239</name>
    <dbReference type="NCBI Taxonomy" id="1068978"/>
    <lineage>
        <taxon>Bacteria</taxon>
        <taxon>Bacillati</taxon>
        <taxon>Actinomycetota</taxon>
        <taxon>Actinomycetes</taxon>
        <taxon>Pseudonocardiales</taxon>
        <taxon>Pseudonocardiaceae</taxon>
        <taxon>Amycolatopsis</taxon>
        <taxon>Amycolatopsis methanolica group</taxon>
    </lineage>
</organism>
<sequence length="94" mass="10165">MIIDAHSHVHDPVEKHLALLDEASADKAILFATRPHPARAATLDELKGRWPCCRRAWPAAAKAGRGPARTGRRGRRAPGPVRRLRLGGPVAARG</sequence>
<gene>
    <name evidence="2" type="ORF">AMETH_0822</name>
</gene>
<dbReference type="Proteomes" id="UP000062973">
    <property type="component" value="Chromosome"/>
</dbReference>
<feature type="region of interest" description="Disordered" evidence="1">
    <location>
        <begin position="61"/>
        <end position="94"/>
    </location>
</feature>
<reference evidence="2 3" key="1">
    <citation type="submission" date="2014-07" db="EMBL/GenBank/DDBJ databases">
        <title>Whole Genome Sequence of the Amycolatopsis methanolica 239.</title>
        <authorList>
            <person name="Tang B."/>
        </authorList>
    </citation>
    <scope>NUCLEOTIDE SEQUENCE [LARGE SCALE GENOMIC DNA]</scope>
    <source>
        <strain evidence="2 3">239</strain>
    </source>
</reference>
<dbReference type="EMBL" id="CP009110">
    <property type="protein sequence ID" value="AIJ20914.1"/>
    <property type="molecule type" value="Genomic_DNA"/>
</dbReference>